<sequence>MYGYGDSNEGCYNITRQVIPGELEPCPSNCSIIVHYQIQVDVLDYQYNLVASRTKDKQIQITFSGLTPDSDIEEIADSLIGQSELLPESNRPALLRALNSLESQLGKVGMPGSTRTAGSSRQISKLDQSSGQSKTANAAPQLALKLSKAEVDNLLHDSLNKIFFGNESECIKTLQELVEISKYERNLSLIIQHEPLMNTLINSVKKFNTSSLPACICIIQILERMSFFSNYQEKLTKFRIGSMSLSLLHAQVMLANITAKKLDKEKLESYLSLQNTLLKHTVSLLFNLAENPSAMRKMVNKDIISPLSALLGRQSVELVVIILRFLRLISNVSANWGDVPFEDITKSLISNIFTQKKQGNPAVLREAVELLFTFSFHSECLKEFEEQKLFPSLSRFANITEIRSPLIKFFYNCSKENSDALFRDPAIINALINATTTNCEERFISLVILMKLSMDKECSATIVNSPVFTPANLKNMLSQATSKQSQESKILLKLIRNIADNQPSLIEGFDEEIVKACINNARNMDALCDIFAISSRIKMKNARAMSFLSKKEFVSLIIQILSNQDARAQLHLECVMFVSSISLFKEPAKILQEAKIVEKVINVFKWHSDDVDIQTQCMFSFYRFIIHSDSRSDLLKHDEVIDMIIRHSASRNAVLNSIANTVLEALEIFDKNTAEKIKLPRFEAFNEEWLQFFPISRSYKK</sequence>
<dbReference type="PANTHER" id="PTHR15605:SF2">
    <property type="entry name" value="KINESIN-ASSOCIATED PROTEIN 3"/>
    <property type="match status" value="1"/>
</dbReference>
<accession>A0ABR2JJG1</accession>
<dbReference type="Proteomes" id="UP001470230">
    <property type="component" value="Unassembled WGS sequence"/>
</dbReference>
<comment type="caution">
    <text evidence="2">The sequence shown here is derived from an EMBL/GenBank/DDBJ whole genome shotgun (WGS) entry which is preliminary data.</text>
</comment>
<dbReference type="PANTHER" id="PTHR15605">
    <property type="entry name" value="KINESIN-ASSOCIATED PROTEINS"/>
    <property type="match status" value="1"/>
</dbReference>
<dbReference type="Gene3D" id="1.25.10.10">
    <property type="entry name" value="Leucine-rich Repeat Variant"/>
    <property type="match status" value="1"/>
</dbReference>
<name>A0ABR2JJG1_9EUKA</name>
<dbReference type="InterPro" id="IPR011989">
    <property type="entry name" value="ARM-like"/>
</dbReference>
<feature type="region of interest" description="Disordered" evidence="1">
    <location>
        <begin position="108"/>
        <end position="135"/>
    </location>
</feature>
<dbReference type="EMBL" id="JAPFFF010000011">
    <property type="protein sequence ID" value="KAK8877996.1"/>
    <property type="molecule type" value="Genomic_DNA"/>
</dbReference>
<dbReference type="SUPFAM" id="SSF48371">
    <property type="entry name" value="ARM repeat"/>
    <property type="match status" value="1"/>
</dbReference>
<dbReference type="InterPro" id="IPR008658">
    <property type="entry name" value="KAP3"/>
</dbReference>
<dbReference type="Pfam" id="PF05804">
    <property type="entry name" value="KAP"/>
    <property type="match status" value="1"/>
</dbReference>
<evidence type="ECO:0000256" key="1">
    <source>
        <dbReference type="SAM" id="MobiDB-lite"/>
    </source>
</evidence>
<proteinExistence type="predicted"/>
<evidence type="ECO:0000313" key="2">
    <source>
        <dbReference type="EMBL" id="KAK8877996.1"/>
    </source>
</evidence>
<keyword evidence="3" id="KW-1185">Reference proteome</keyword>
<dbReference type="InterPro" id="IPR016024">
    <property type="entry name" value="ARM-type_fold"/>
</dbReference>
<gene>
    <name evidence="2" type="ORF">M9Y10_004759</name>
</gene>
<protein>
    <submittedName>
        <fullName evidence="2">Kinesin-associated protein 3</fullName>
    </submittedName>
</protein>
<feature type="compositionally biased region" description="Polar residues" evidence="1">
    <location>
        <begin position="113"/>
        <end position="135"/>
    </location>
</feature>
<reference evidence="2 3" key="1">
    <citation type="submission" date="2024-04" db="EMBL/GenBank/DDBJ databases">
        <title>Tritrichomonas musculus Genome.</title>
        <authorList>
            <person name="Alves-Ferreira E."/>
            <person name="Grigg M."/>
            <person name="Lorenzi H."/>
            <person name="Galac M."/>
        </authorList>
    </citation>
    <scope>NUCLEOTIDE SEQUENCE [LARGE SCALE GENOMIC DNA]</scope>
    <source>
        <strain evidence="2 3">EAF2021</strain>
    </source>
</reference>
<evidence type="ECO:0000313" key="3">
    <source>
        <dbReference type="Proteomes" id="UP001470230"/>
    </source>
</evidence>
<organism evidence="2 3">
    <name type="scientific">Tritrichomonas musculus</name>
    <dbReference type="NCBI Taxonomy" id="1915356"/>
    <lineage>
        <taxon>Eukaryota</taxon>
        <taxon>Metamonada</taxon>
        <taxon>Parabasalia</taxon>
        <taxon>Tritrichomonadida</taxon>
        <taxon>Tritrichomonadidae</taxon>
        <taxon>Tritrichomonas</taxon>
    </lineage>
</organism>
<dbReference type="SMART" id="SM01297">
    <property type="entry name" value="KAP"/>
    <property type="match status" value="1"/>
</dbReference>